<name>A0AAV2RFM0_MEGNR</name>
<dbReference type="GO" id="GO:0031902">
    <property type="term" value="C:late endosome membrane"/>
    <property type="evidence" value="ECO:0007669"/>
    <property type="project" value="TreeGrafter"/>
</dbReference>
<dbReference type="SUPFAM" id="SSF53335">
    <property type="entry name" value="S-adenosyl-L-methionine-dependent methyltransferases"/>
    <property type="match status" value="1"/>
</dbReference>
<dbReference type="GO" id="GO:0006888">
    <property type="term" value="P:endoplasmic reticulum to Golgi vesicle-mediated transport"/>
    <property type="evidence" value="ECO:0007669"/>
    <property type="project" value="TreeGrafter"/>
</dbReference>
<dbReference type="Gene3D" id="3.40.50.150">
    <property type="entry name" value="Vaccinia Virus protein VP39"/>
    <property type="match status" value="1"/>
</dbReference>
<reference evidence="3 4" key="1">
    <citation type="submission" date="2024-05" db="EMBL/GenBank/DDBJ databases">
        <authorList>
            <person name="Wallberg A."/>
        </authorList>
    </citation>
    <scope>NUCLEOTIDE SEQUENCE [LARGE SCALE GENOMIC DNA]</scope>
</reference>
<keyword evidence="1" id="KW-0812">Transmembrane</keyword>
<keyword evidence="4" id="KW-1185">Reference proteome</keyword>
<dbReference type="EMBL" id="CAXKWB010021484">
    <property type="protein sequence ID" value="CAL4123200.1"/>
    <property type="molecule type" value="Genomic_DNA"/>
</dbReference>
<protein>
    <recommendedName>
        <fullName evidence="2">Methyltransferase FkbM domain-containing protein</fullName>
    </recommendedName>
</protein>
<dbReference type="GO" id="GO:0016197">
    <property type="term" value="P:endosomal transport"/>
    <property type="evidence" value="ECO:0007669"/>
    <property type="project" value="TreeGrafter"/>
</dbReference>
<dbReference type="GO" id="GO:0005794">
    <property type="term" value="C:Golgi apparatus"/>
    <property type="evidence" value="ECO:0007669"/>
    <property type="project" value="TreeGrafter"/>
</dbReference>
<evidence type="ECO:0000256" key="1">
    <source>
        <dbReference type="SAM" id="Phobius"/>
    </source>
</evidence>
<feature type="domain" description="Methyltransferase FkbM" evidence="2">
    <location>
        <begin position="118"/>
        <end position="273"/>
    </location>
</feature>
<dbReference type="PANTHER" id="PTHR34009:SF2">
    <property type="entry name" value="PROTEIN STAR"/>
    <property type="match status" value="1"/>
</dbReference>
<accession>A0AAV2RFM0</accession>
<dbReference type="Proteomes" id="UP001497623">
    <property type="component" value="Unassembled WGS sequence"/>
</dbReference>
<gene>
    <name evidence="3" type="ORF">MNOR_LOCUS23888</name>
</gene>
<dbReference type="InterPro" id="IPR006342">
    <property type="entry name" value="FkbM_mtfrase"/>
</dbReference>
<dbReference type="InterPro" id="IPR053202">
    <property type="entry name" value="EGF_Rcpt_Signaling_Reg"/>
</dbReference>
<dbReference type="Pfam" id="PF05050">
    <property type="entry name" value="Methyltransf_21"/>
    <property type="match status" value="1"/>
</dbReference>
<dbReference type="GO" id="GO:0005789">
    <property type="term" value="C:endoplasmic reticulum membrane"/>
    <property type="evidence" value="ECO:0007669"/>
    <property type="project" value="TreeGrafter"/>
</dbReference>
<comment type="caution">
    <text evidence="3">The sequence shown here is derived from an EMBL/GenBank/DDBJ whole genome shotgun (WGS) entry which is preliminary data.</text>
</comment>
<dbReference type="InterPro" id="IPR029063">
    <property type="entry name" value="SAM-dependent_MTases_sf"/>
</dbReference>
<organism evidence="3 4">
    <name type="scientific">Meganyctiphanes norvegica</name>
    <name type="common">Northern krill</name>
    <name type="synonym">Thysanopoda norvegica</name>
    <dbReference type="NCBI Taxonomy" id="48144"/>
    <lineage>
        <taxon>Eukaryota</taxon>
        <taxon>Metazoa</taxon>
        <taxon>Ecdysozoa</taxon>
        <taxon>Arthropoda</taxon>
        <taxon>Crustacea</taxon>
        <taxon>Multicrustacea</taxon>
        <taxon>Malacostraca</taxon>
        <taxon>Eumalacostraca</taxon>
        <taxon>Eucarida</taxon>
        <taxon>Euphausiacea</taxon>
        <taxon>Euphausiidae</taxon>
        <taxon>Meganyctiphanes</taxon>
    </lineage>
</organism>
<dbReference type="GO" id="GO:0005886">
    <property type="term" value="C:plasma membrane"/>
    <property type="evidence" value="ECO:0007669"/>
    <property type="project" value="TreeGrafter"/>
</dbReference>
<evidence type="ECO:0000259" key="2">
    <source>
        <dbReference type="Pfam" id="PF05050"/>
    </source>
</evidence>
<evidence type="ECO:0000313" key="4">
    <source>
        <dbReference type="Proteomes" id="UP001497623"/>
    </source>
</evidence>
<keyword evidence="1" id="KW-0472">Membrane</keyword>
<evidence type="ECO:0000313" key="3">
    <source>
        <dbReference type="EMBL" id="CAL4123200.1"/>
    </source>
</evidence>
<sequence length="331" mass="37771">MISYHVQRQLKRNKVIAIILTSGILMTVHSLLYKEITSPMQLSHKYKYLPYDDDFLLDHVRKFFLDPPSTENYNLKFDKNELDVFGYKVFMTEYSYDWCSKIIKELFENRPSGFFVEAGALDGEYLSNTLILEKQLGWAGLLVEVNDESYKELLGKHRKAWGSNSCLATQPHPHEEVLTTYWYTGENVGFRYGAHAHGSLFSITKGNTLDGNSPGAVIYKPVQCIPLGTLLTAISVTHVDFISLDVEGAELGILKNFPWGKISVDVWLVEHDGEVKSDSEKKSSKKIDKSFVDFFNDKGYKLYKASTEIPSLNYVFIKDTFNINIKKDSVL</sequence>
<proteinExistence type="predicted"/>
<feature type="transmembrane region" description="Helical" evidence="1">
    <location>
        <begin position="15"/>
        <end position="33"/>
    </location>
</feature>
<dbReference type="AlphaFoldDB" id="A0AAV2RFM0"/>
<keyword evidence="1" id="KW-1133">Transmembrane helix</keyword>
<dbReference type="PANTHER" id="PTHR34009">
    <property type="entry name" value="PROTEIN STAR"/>
    <property type="match status" value="1"/>
</dbReference>